<evidence type="ECO:0000313" key="2">
    <source>
        <dbReference type="EMBL" id="APC48478.1"/>
    </source>
</evidence>
<accession>A0AAC9IZQ4</accession>
<evidence type="ECO:0000256" key="1">
    <source>
        <dbReference type="SAM" id="Phobius"/>
    </source>
</evidence>
<gene>
    <name evidence="2" type="ORF">BME96_09970</name>
</gene>
<dbReference type="RefSeq" id="WP_071649001.1">
    <property type="nucleotide sequence ID" value="NZ_CP017962.1"/>
</dbReference>
<proteinExistence type="predicted"/>
<keyword evidence="1" id="KW-0472">Membrane</keyword>
<dbReference type="EMBL" id="CP017962">
    <property type="protein sequence ID" value="APC48478.1"/>
    <property type="molecule type" value="Genomic_DNA"/>
</dbReference>
<dbReference type="GeneID" id="71514720"/>
<dbReference type="KEGG" id="vhl:BME96_09970"/>
<name>A0AAC9IZQ4_VIRHA</name>
<dbReference type="AlphaFoldDB" id="A0AAC9IZQ4"/>
<feature type="transmembrane region" description="Helical" evidence="1">
    <location>
        <begin position="23"/>
        <end position="46"/>
    </location>
</feature>
<evidence type="ECO:0000313" key="3">
    <source>
        <dbReference type="Proteomes" id="UP000182945"/>
    </source>
</evidence>
<organism evidence="2 3">
    <name type="scientific">Virgibacillus halodenitrificans</name>
    <name type="common">Bacillus halodenitrificans</name>
    <dbReference type="NCBI Taxonomy" id="1482"/>
    <lineage>
        <taxon>Bacteria</taxon>
        <taxon>Bacillati</taxon>
        <taxon>Bacillota</taxon>
        <taxon>Bacilli</taxon>
        <taxon>Bacillales</taxon>
        <taxon>Bacillaceae</taxon>
        <taxon>Virgibacillus</taxon>
    </lineage>
</organism>
<reference evidence="2 3" key="1">
    <citation type="submission" date="2016-11" db="EMBL/GenBank/DDBJ databases">
        <title>Complete genome sequencing of Virgibacillus halodenitrificans PDB-F2.</title>
        <authorList>
            <person name="Sun Z."/>
            <person name="Zhou Y."/>
            <person name="Li H."/>
        </authorList>
    </citation>
    <scope>NUCLEOTIDE SEQUENCE [LARGE SCALE GENOMIC DNA]</scope>
    <source>
        <strain evidence="2 3">PDB-F2</strain>
    </source>
</reference>
<keyword evidence="1" id="KW-1133">Transmembrane helix</keyword>
<sequence length="47" mass="5337">MNEIHGKHSNTPKKEEPILKGTFVSVLLVGVFIIVSWVAVYLLFILR</sequence>
<keyword evidence="1" id="KW-0812">Transmembrane</keyword>
<dbReference type="Proteomes" id="UP000182945">
    <property type="component" value="Chromosome"/>
</dbReference>
<protein>
    <submittedName>
        <fullName evidence="2">Cytochrome C oxidase subunit II</fullName>
    </submittedName>
</protein>